<organism evidence="1 2">
    <name type="scientific">Tetrahymena thermophila (strain SB210)</name>
    <dbReference type="NCBI Taxonomy" id="312017"/>
    <lineage>
        <taxon>Eukaryota</taxon>
        <taxon>Sar</taxon>
        <taxon>Alveolata</taxon>
        <taxon>Ciliophora</taxon>
        <taxon>Intramacronucleata</taxon>
        <taxon>Oligohymenophorea</taxon>
        <taxon>Hymenostomatida</taxon>
        <taxon>Tetrahymenina</taxon>
        <taxon>Tetrahymenidae</taxon>
        <taxon>Tetrahymena</taxon>
    </lineage>
</organism>
<keyword evidence="2" id="KW-1185">Reference proteome</keyword>
<sequence>MEGLDKIQTDFFEDDINYQAILKEIVKQFNEIIPNDKNEVYLGYSFRTRQIIIQLKKISSIVYKPYDQEFREIIDTQSLCSEFIHTFKESISQIILEVPELEKILQRIRIFSLKRSRIYQFINYGNSIRQSFIMLRNQWQNNSNQQEGQKDYQFHNSFNLSSLFQRENETKHNIHENKQKQYKKNIYQFDDIFQLNSESLKDKEMNQDFVNTLNFTEKEFAKTQKRIKIEQLAKDQNYQKKIGFPLMFLSYEDDLPWNLSQVIKVDQDFIEFIGTDLQKNEEISICFFINRKSEFMEMINNHYQLQKKNIKGIRELYDFYLYTVESGDTLFIVTKELVSCDIMHVIKEREKKFQQYTSSDLLQTFKFLTGTLIRIHNQNIYLKNICSSNIVFSFKDCCWKFDNLTNCVQINLEEAQAKLEDYSQDFFNWNYIDLHSIFKPEQYECFKVEGYLGYLNSDLKHLIKCQHSQISYYDLQAADRYALGKIFEKILDKLVQLIEILEIKSQPDGFESKAVDFWNRDSNVMLCQQISQNLISQDGKLNENHTTGNVVASEDVQYVPKTFSNKNKFYQELFLARGYQLIQSKRKAEQHFKNALQEIQHKSIEGKLEQILLLREISKFYSDFQMNYYEALQKTTESLYLFNQLNTPGSLKLVIQLDLKKLLLQLGKYQECIQFVILNNNSIEHESYFIFQALNIESQAQFKIGNIDLASKTMKKALNILYQYEKTSLDYLFEVEKAEALQFLGIYQHFEGNHLEAIQNLKRSAKLYMKHTLLEDFCDSLSLAAKSELSILNFKNCIATLEICLKHQVYSLQQQYLKLIDLLFMASECYRHLNIRQEETRYISEIIKIIKENDIYIDKCPERIQRLLKFEKQIEDLSNIYLPNTKINVSPILPDTNQIYSRFY</sequence>
<dbReference type="Proteomes" id="UP000009168">
    <property type="component" value="Unassembled WGS sequence"/>
</dbReference>
<dbReference type="GeneID" id="7846161"/>
<reference evidence="2" key="1">
    <citation type="journal article" date="2006" name="PLoS Biol.">
        <title>Macronuclear genome sequence of the ciliate Tetrahymena thermophila, a model eukaryote.</title>
        <authorList>
            <person name="Eisen J.A."/>
            <person name="Coyne R.S."/>
            <person name="Wu M."/>
            <person name="Wu D."/>
            <person name="Thiagarajan M."/>
            <person name="Wortman J.R."/>
            <person name="Badger J.H."/>
            <person name="Ren Q."/>
            <person name="Amedeo P."/>
            <person name="Jones K.M."/>
            <person name="Tallon L.J."/>
            <person name="Delcher A.L."/>
            <person name="Salzberg S.L."/>
            <person name="Silva J.C."/>
            <person name="Haas B.J."/>
            <person name="Majoros W.H."/>
            <person name="Farzad M."/>
            <person name="Carlton J.M."/>
            <person name="Smith R.K. Jr."/>
            <person name="Garg J."/>
            <person name="Pearlman R.E."/>
            <person name="Karrer K.M."/>
            <person name="Sun L."/>
            <person name="Manning G."/>
            <person name="Elde N.C."/>
            <person name="Turkewitz A.P."/>
            <person name="Asai D.J."/>
            <person name="Wilkes D.E."/>
            <person name="Wang Y."/>
            <person name="Cai H."/>
            <person name="Collins K."/>
            <person name="Stewart B.A."/>
            <person name="Lee S.R."/>
            <person name="Wilamowska K."/>
            <person name="Weinberg Z."/>
            <person name="Ruzzo W.L."/>
            <person name="Wloga D."/>
            <person name="Gaertig J."/>
            <person name="Frankel J."/>
            <person name="Tsao C.-C."/>
            <person name="Gorovsky M.A."/>
            <person name="Keeling P.J."/>
            <person name="Waller R.F."/>
            <person name="Patron N.J."/>
            <person name="Cherry J.M."/>
            <person name="Stover N.A."/>
            <person name="Krieger C.J."/>
            <person name="del Toro C."/>
            <person name="Ryder H.F."/>
            <person name="Williamson S.C."/>
            <person name="Barbeau R.A."/>
            <person name="Hamilton E.P."/>
            <person name="Orias E."/>
        </authorList>
    </citation>
    <scope>NUCLEOTIDE SEQUENCE [LARGE SCALE GENOMIC DNA]</scope>
    <source>
        <strain evidence="2">SB210</strain>
    </source>
</reference>
<evidence type="ECO:0008006" key="3">
    <source>
        <dbReference type="Google" id="ProtNLM"/>
    </source>
</evidence>
<dbReference type="InterPro" id="IPR011009">
    <property type="entry name" value="Kinase-like_dom_sf"/>
</dbReference>
<dbReference type="InParanoid" id="Q22U74"/>
<dbReference type="AlphaFoldDB" id="Q22U74"/>
<evidence type="ECO:0000313" key="1">
    <source>
        <dbReference type="EMBL" id="EAR88813.1"/>
    </source>
</evidence>
<proteinExistence type="predicted"/>
<dbReference type="RefSeq" id="XP_001009058.1">
    <property type="nucleotide sequence ID" value="XM_001009058.1"/>
</dbReference>
<protein>
    <recommendedName>
        <fullName evidence="3">Tetratricopeptide repeat protein</fullName>
    </recommendedName>
</protein>
<evidence type="ECO:0000313" key="2">
    <source>
        <dbReference type="Proteomes" id="UP000009168"/>
    </source>
</evidence>
<gene>
    <name evidence="1" type="ORF">TTHERM_00263090</name>
</gene>
<dbReference type="HOGENOM" id="CLU_320950_0_0_1"/>
<accession>Q22U74</accession>
<dbReference type="EMBL" id="GG662830">
    <property type="protein sequence ID" value="EAR88813.1"/>
    <property type="molecule type" value="Genomic_DNA"/>
</dbReference>
<name>Q22U74_TETTS</name>
<dbReference type="SUPFAM" id="SSF56112">
    <property type="entry name" value="Protein kinase-like (PK-like)"/>
    <property type="match status" value="1"/>
</dbReference>
<dbReference type="KEGG" id="tet:TTHERM_00263090"/>